<evidence type="ECO:0000256" key="6">
    <source>
        <dbReference type="ARBA" id="ARBA00022741"/>
    </source>
</evidence>
<evidence type="ECO:0000256" key="14">
    <source>
        <dbReference type="ARBA" id="ARBA00025153"/>
    </source>
</evidence>
<evidence type="ECO:0000256" key="19">
    <source>
        <dbReference type="PIRNR" id="PIRNR017184"/>
    </source>
</evidence>
<dbReference type="GO" id="GO:0110051">
    <property type="term" value="P:metabolite repair"/>
    <property type="evidence" value="ECO:0007669"/>
    <property type="project" value="TreeGrafter"/>
</dbReference>
<comment type="cofactor">
    <cofactor evidence="18 19">
        <name>K(+)</name>
        <dbReference type="ChEBI" id="CHEBI:29103"/>
    </cofactor>
    <text evidence="18 19">Binds 1 potassium ion per subunit.</text>
</comment>
<evidence type="ECO:0000256" key="11">
    <source>
        <dbReference type="ARBA" id="ARBA00023235"/>
    </source>
</evidence>
<comment type="caution">
    <text evidence="22">The sequence shown here is derived from an EMBL/GenBank/DDBJ whole genome shotgun (WGS) entry which is preliminary data.</text>
</comment>
<evidence type="ECO:0000256" key="2">
    <source>
        <dbReference type="ARBA" id="ARBA00000909"/>
    </source>
</evidence>
<evidence type="ECO:0000256" key="10">
    <source>
        <dbReference type="ARBA" id="ARBA00023027"/>
    </source>
</evidence>
<keyword evidence="11 18" id="KW-0413">Isomerase</keyword>
<dbReference type="GO" id="GO:0046872">
    <property type="term" value="F:metal ion binding"/>
    <property type="evidence" value="ECO:0007669"/>
    <property type="project" value="UniProtKB-UniRule"/>
</dbReference>
<dbReference type="InterPro" id="IPR004443">
    <property type="entry name" value="YjeF_N_dom"/>
</dbReference>
<dbReference type="Gene3D" id="3.40.50.10260">
    <property type="entry name" value="YjeF N-terminal domain"/>
    <property type="match status" value="1"/>
</dbReference>
<dbReference type="PROSITE" id="PS51383">
    <property type="entry name" value="YJEF_C_3"/>
    <property type="match status" value="1"/>
</dbReference>
<evidence type="ECO:0000256" key="17">
    <source>
        <dbReference type="HAMAP-Rule" id="MF_01965"/>
    </source>
</evidence>
<comment type="catalytic activity">
    <reaction evidence="16 17 19">
        <text>(6S)-NADPHX + ADP = AMP + phosphate + NADPH + H(+)</text>
        <dbReference type="Rhea" id="RHEA:32235"/>
        <dbReference type="ChEBI" id="CHEBI:15378"/>
        <dbReference type="ChEBI" id="CHEBI:43474"/>
        <dbReference type="ChEBI" id="CHEBI:57783"/>
        <dbReference type="ChEBI" id="CHEBI:64076"/>
        <dbReference type="ChEBI" id="CHEBI:456215"/>
        <dbReference type="ChEBI" id="CHEBI:456216"/>
        <dbReference type="EC" id="4.2.1.136"/>
    </reaction>
</comment>
<dbReference type="PIRSF" id="PIRSF017184">
    <property type="entry name" value="Nnr"/>
    <property type="match status" value="1"/>
</dbReference>
<dbReference type="InterPro" id="IPR000631">
    <property type="entry name" value="CARKD"/>
</dbReference>
<feature type="binding site" evidence="17">
    <location>
        <position position="384"/>
    </location>
    <ligand>
        <name>(6S)-NADPHX</name>
        <dbReference type="ChEBI" id="CHEBI:64076"/>
    </ligand>
</feature>
<feature type="domain" description="YjeF N-terminal" evidence="21">
    <location>
        <begin position="11"/>
        <end position="221"/>
    </location>
</feature>
<dbReference type="PROSITE" id="PS51385">
    <property type="entry name" value="YJEF_N"/>
    <property type="match status" value="1"/>
</dbReference>
<accession>A0A432LCD7</accession>
<keyword evidence="5 18" id="KW-0479">Metal-binding</keyword>
<dbReference type="GO" id="GO:0046496">
    <property type="term" value="P:nicotinamide nucleotide metabolic process"/>
    <property type="evidence" value="ECO:0007669"/>
    <property type="project" value="UniProtKB-UniRule"/>
</dbReference>
<comment type="cofactor">
    <cofactor evidence="17">
        <name>Mg(2+)</name>
        <dbReference type="ChEBI" id="CHEBI:18420"/>
    </cofactor>
</comment>
<dbReference type="HAMAP" id="MF_01966">
    <property type="entry name" value="NADHX_epimerase"/>
    <property type="match status" value="1"/>
</dbReference>
<dbReference type="InterPro" id="IPR017953">
    <property type="entry name" value="Carbohydrate_kinase_pred_CS"/>
</dbReference>
<dbReference type="GO" id="GO:0052855">
    <property type="term" value="F:ADP-dependent NAD(P)H-hydrate dehydratase activity"/>
    <property type="evidence" value="ECO:0007669"/>
    <property type="project" value="UniProtKB-UniRule"/>
</dbReference>
<dbReference type="EMBL" id="RYYR01000009">
    <property type="protein sequence ID" value="RUL53573.1"/>
    <property type="molecule type" value="Genomic_DNA"/>
</dbReference>
<comment type="function">
    <text evidence="17">Catalyzes the dehydration of the S-form of NAD(P)HX at the expense of ADP, which is converted to AMP. Together with NAD(P)HX epimerase, which catalyzes the epimerization of the S- and R-forms, the enzyme allows the repair of both epimers of NAD(P)HX, a damaged form of NAD(P)H that is a result of enzymatic or heat-dependent hydration.</text>
</comment>
<dbReference type="PANTHER" id="PTHR12592:SF0">
    <property type="entry name" value="ATP-DEPENDENT (S)-NAD(P)H-HYDRATE DEHYDRATASE"/>
    <property type="match status" value="1"/>
</dbReference>
<comment type="similarity">
    <text evidence="17">Belongs to the NnrD/CARKD family.</text>
</comment>
<dbReference type="NCBIfam" id="TIGR00197">
    <property type="entry name" value="yjeF_nterm"/>
    <property type="match status" value="1"/>
</dbReference>
<dbReference type="InterPro" id="IPR036652">
    <property type="entry name" value="YjeF_N_dom_sf"/>
</dbReference>
<evidence type="ECO:0000259" key="21">
    <source>
        <dbReference type="PROSITE" id="PS51385"/>
    </source>
</evidence>
<feature type="binding site" evidence="18">
    <location>
        <position position="167"/>
    </location>
    <ligand>
        <name>K(+)</name>
        <dbReference type="ChEBI" id="CHEBI:29103"/>
    </ligand>
</feature>
<keyword evidence="23" id="KW-1185">Reference proteome</keyword>
<dbReference type="NCBIfam" id="TIGR00196">
    <property type="entry name" value="yjeF_cterm"/>
    <property type="match status" value="1"/>
</dbReference>
<dbReference type="SUPFAM" id="SSF53613">
    <property type="entry name" value="Ribokinase-like"/>
    <property type="match status" value="1"/>
</dbReference>
<gene>
    <name evidence="17" type="primary">nnrD</name>
    <name evidence="18" type="synonym">nnrE</name>
    <name evidence="22" type="ORF">EK386_08380</name>
</gene>
<dbReference type="InterPro" id="IPR029056">
    <property type="entry name" value="Ribokinase-like"/>
</dbReference>
<comment type="caution">
    <text evidence="17">Lacks conserved residue(s) required for the propagation of feature annotation.</text>
</comment>
<comment type="similarity">
    <text evidence="18">Belongs to the NnrE/AIBP family.</text>
</comment>
<protein>
    <recommendedName>
        <fullName evidence="19">Bifunctional NAD(P)H-hydrate repair enzyme</fullName>
    </recommendedName>
    <alternativeName>
        <fullName evidence="19">Nicotinamide nucleotide repair protein</fullName>
    </alternativeName>
    <domain>
        <recommendedName>
            <fullName evidence="19">ADP-dependent (S)-NAD(P)H-hydrate dehydratase</fullName>
            <ecNumber evidence="19">4.2.1.136</ecNumber>
        </recommendedName>
        <alternativeName>
            <fullName evidence="19">ADP-dependent NAD(P)HX dehydratase</fullName>
        </alternativeName>
    </domain>
    <domain>
        <recommendedName>
            <fullName evidence="19">NAD(P)H-hydrate epimerase</fullName>
            <ecNumber evidence="19">5.1.99.6</ecNumber>
        </recommendedName>
    </domain>
</protein>
<reference evidence="22 23" key="1">
    <citation type="submission" date="2018-12" db="EMBL/GenBank/DDBJ databases">
        <title>Lysinibacillus antri sp. nov., isolated from a cave soil.</title>
        <authorList>
            <person name="Narsing Rao M.P."/>
            <person name="Zhang H."/>
            <person name="Dong Z.-Y."/>
            <person name="Niu X.-K."/>
            <person name="Zhang K."/>
            <person name="Fang B.-Z."/>
            <person name="Kang Y.-Q."/>
            <person name="Xiao M."/>
            <person name="Li W.-J."/>
        </authorList>
    </citation>
    <scope>NUCLEOTIDE SEQUENCE [LARGE SCALE GENOMIC DNA]</scope>
    <source>
        <strain evidence="22 23">SYSU K30002</strain>
    </source>
</reference>
<comment type="similarity">
    <text evidence="4 19">In the C-terminal section; belongs to the NnrD/CARKD family.</text>
</comment>
<comment type="similarity">
    <text evidence="3 19">In the N-terminal section; belongs to the NnrE/AIBP family.</text>
</comment>
<feature type="binding site" evidence="17">
    <location>
        <position position="450"/>
    </location>
    <ligand>
        <name>AMP</name>
        <dbReference type="ChEBI" id="CHEBI:456215"/>
    </ligand>
</feature>
<feature type="binding site" evidence="18">
    <location>
        <position position="131"/>
    </location>
    <ligand>
        <name>K(+)</name>
        <dbReference type="ChEBI" id="CHEBI:29103"/>
    </ligand>
</feature>
<evidence type="ECO:0000256" key="1">
    <source>
        <dbReference type="ARBA" id="ARBA00000013"/>
    </source>
</evidence>
<dbReference type="Gene3D" id="3.40.1190.20">
    <property type="match status" value="1"/>
</dbReference>
<comment type="catalytic activity">
    <reaction evidence="15 17 19">
        <text>(6S)-NADHX + ADP = AMP + phosphate + NADH + H(+)</text>
        <dbReference type="Rhea" id="RHEA:32223"/>
        <dbReference type="ChEBI" id="CHEBI:15378"/>
        <dbReference type="ChEBI" id="CHEBI:43474"/>
        <dbReference type="ChEBI" id="CHEBI:57945"/>
        <dbReference type="ChEBI" id="CHEBI:64074"/>
        <dbReference type="ChEBI" id="CHEBI:456215"/>
        <dbReference type="ChEBI" id="CHEBI:456216"/>
        <dbReference type="EC" id="4.2.1.136"/>
    </reaction>
</comment>
<keyword evidence="6 17" id="KW-0547">Nucleotide-binding</keyword>
<dbReference type="PANTHER" id="PTHR12592">
    <property type="entry name" value="ATP-DEPENDENT (S)-NAD(P)H-HYDRATE DEHYDRATASE FAMILY MEMBER"/>
    <property type="match status" value="1"/>
</dbReference>
<dbReference type="SUPFAM" id="SSF64153">
    <property type="entry name" value="YjeF N-terminal domain-like"/>
    <property type="match status" value="1"/>
</dbReference>
<keyword evidence="13" id="KW-0511">Multifunctional enzyme</keyword>
<keyword evidence="12 17" id="KW-0456">Lyase</keyword>
<feature type="binding site" evidence="17">
    <location>
        <position position="451"/>
    </location>
    <ligand>
        <name>(6S)-NADPHX</name>
        <dbReference type="ChEBI" id="CHEBI:64076"/>
    </ligand>
</feature>
<evidence type="ECO:0000256" key="4">
    <source>
        <dbReference type="ARBA" id="ARBA00009524"/>
    </source>
</evidence>
<dbReference type="EC" id="4.2.1.136" evidence="19"/>
<sequence length="507" mass="54805">MYMYIAGQKEMQLLDQYTMETIGLPGVVLMENAGGAVVQEIVRDFPELKTTIVILAGSGNNGADGFVIARKLMDIGYPVQLWLATEQSKLTGDAKIHFNVYKKRGLPLHFFTEENIELLNSHILLADVIIDALLGTGINGEVRSPIKEIIELVNQSPKPIYAVDIPSGVNATTGEVNNIAVKASKTITFVMPKIGFFVGDGPKFIGEWKAAEISVPENLVVSLNLDLPQLLDEKVAYQALPKRDPHGHKGTFGHCLIVGGSTPYVGAPIYSAKAAFHSGVGLVSLATPETIYPIVAAQCPESLLFPLTGEIKITLPHTLDFSKFKSIAFGPGLGREINGEELLESLFSKVTTQPIVIDADGIYFFKQLIDANKKVPENVILTPHPGEMATLTGPTVAEIEKNRLQIAKEFATQHEIYLLLKGHRPILATPKGELWINPHGNDALGKGGSGDVLTGLIVSFLAQGASPLEAMQAASFYHAIAAEKLGNERSHYGITPTDVIEYIAKNL</sequence>
<feature type="binding site" evidence="18">
    <location>
        <begin position="60"/>
        <end position="64"/>
    </location>
    <ligand>
        <name>(6S)-NADPHX</name>
        <dbReference type="ChEBI" id="CHEBI:64076"/>
    </ligand>
</feature>
<comment type="function">
    <text evidence="14 19">Bifunctional enzyme that catalyzes the epimerization of the S- and R-forms of NAD(P)HX and the dehydration of the S-form of NAD(P)HX at the expense of ADP, which is converted to AMP. This allows the repair of both epimers of NAD(P)HX, a damaged form of NAD(P)H that is a result of enzymatic or heat-dependent hydration.</text>
</comment>
<evidence type="ECO:0000313" key="22">
    <source>
        <dbReference type="EMBL" id="RUL53573.1"/>
    </source>
</evidence>
<evidence type="ECO:0000256" key="12">
    <source>
        <dbReference type="ARBA" id="ARBA00023239"/>
    </source>
</evidence>
<dbReference type="AlphaFoldDB" id="A0A432LCD7"/>
<comment type="catalytic activity">
    <reaction evidence="1 18 19">
        <text>(6R)-NADHX = (6S)-NADHX</text>
        <dbReference type="Rhea" id="RHEA:32215"/>
        <dbReference type="ChEBI" id="CHEBI:64074"/>
        <dbReference type="ChEBI" id="CHEBI:64075"/>
        <dbReference type="EC" id="5.1.99.6"/>
    </reaction>
</comment>
<keyword evidence="7 17" id="KW-0067">ATP-binding</keyword>
<evidence type="ECO:0000256" key="9">
    <source>
        <dbReference type="ARBA" id="ARBA00022958"/>
    </source>
</evidence>
<keyword evidence="8 17" id="KW-0521">NADP</keyword>
<organism evidence="22 23">
    <name type="scientific">Lysinibacillus antri</name>
    <dbReference type="NCBI Taxonomy" id="2498145"/>
    <lineage>
        <taxon>Bacteria</taxon>
        <taxon>Bacillati</taxon>
        <taxon>Bacillota</taxon>
        <taxon>Bacilli</taxon>
        <taxon>Bacillales</taxon>
        <taxon>Bacillaceae</taxon>
        <taxon>Lysinibacillus</taxon>
    </lineage>
</organism>
<name>A0A432LCD7_9BACI</name>
<feature type="domain" description="YjeF C-terminal" evidence="20">
    <location>
        <begin position="232"/>
        <end position="507"/>
    </location>
</feature>
<evidence type="ECO:0000256" key="18">
    <source>
        <dbReference type="HAMAP-Rule" id="MF_01966"/>
    </source>
</evidence>
<comment type="subunit">
    <text evidence="17">Homotetramer.</text>
</comment>
<feature type="binding site" evidence="17">
    <location>
        <position position="267"/>
    </location>
    <ligand>
        <name>(6S)-NADPHX</name>
        <dbReference type="ChEBI" id="CHEBI:64076"/>
    </ligand>
</feature>
<feature type="binding site" evidence="18">
    <location>
        <position position="164"/>
    </location>
    <ligand>
        <name>(6S)-NADPHX</name>
        <dbReference type="ChEBI" id="CHEBI:64076"/>
    </ligand>
</feature>
<evidence type="ECO:0000256" key="13">
    <source>
        <dbReference type="ARBA" id="ARBA00023268"/>
    </source>
</evidence>
<dbReference type="GO" id="GO:0005524">
    <property type="term" value="F:ATP binding"/>
    <property type="evidence" value="ECO:0007669"/>
    <property type="project" value="UniProtKB-UniRule"/>
</dbReference>
<keyword evidence="10 17" id="KW-0520">NAD</keyword>
<keyword evidence="9 18" id="KW-0630">Potassium</keyword>
<dbReference type="HAMAP" id="MF_01965">
    <property type="entry name" value="NADHX_dehydratase"/>
    <property type="match status" value="1"/>
</dbReference>
<dbReference type="Pfam" id="PF01256">
    <property type="entry name" value="Carb_kinase"/>
    <property type="match status" value="1"/>
</dbReference>
<dbReference type="GO" id="GO:0052856">
    <property type="term" value="F:NAD(P)HX epimerase activity"/>
    <property type="evidence" value="ECO:0007669"/>
    <property type="project" value="UniProtKB-UniRule"/>
</dbReference>
<dbReference type="CDD" id="cd01171">
    <property type="entry name" value="YXKO-related"/>
    <property type="match status" value="1"/>
</dbReference>
<feature type="binding site" evidence="18">
    <location>
        <begin position="135"/>
        <end position="141"/>
    </location>
    <ligand>
        <name>(6S)-NADPHX</name>
        <dbReference type="ChEBI" id="CHEBI:64076"/>
    </ligand>
</feature>
<dbReference type="EC" id="5.1.99.6" evidence="19"/>
<feature type="binding site" evidence="18">
    <location>
        <position position="61"/>
    </location>
    <ligand>
        <name>K(+)</name>
        <dbReference type="ChEBI" id="CHEBI:29103"/>
    </ligand>
</feature>
<dbReference type="Pfam" id="PF03853">
    <property type="entry name" value="YjeF_N"/>
    <property type="match status" value="1"/>
</dbReference>
<evidence type="ECO:0000256" key="7">
    <source>
        <dbReference type="ARBA" id="ARBA00022840"/>
    </source>
</evidence>
<dbReference type="InterPro" id="IPR030677">
    <property type="entry name" value="Nnr"/>
</dbReference>
<evidence type="ECO:0000313" key="23">
    <source>
        <dbReference type="Proteomes" id="UP000287910"/>
    </source>
</evidence>
<dbReference type="PROSITE" id="PS01050">
    <property type="entry name" value="YJEF_C_2"/>
    <property type="match status" value="1"/>
</dbReference>
<evidence type="ECO:0000259" key="20">
    <source>
        <dbReference type="PROSITE" id="PS51383"/>
    </source>
</evidence>
<dbReference type="Proteomes" id="UP000287910">
    <property type="component" value="Unassembled WGS sequence"/>
</dbReference>
<feature type="binding site" evidence="17">
    <location>
        <position position="332"/>
    </location>
    <ligand>
        <name>(6S)-NADPHX</name>
        <dbReference type="ChEBI" id="CHEBI:64076"/>
    </ligand>
</feature>
<evidence type="ECO:0000256" key="5">
    <source>
        <dbReference type="ARBA" id="ARBA00022723"/>
    </source>
</evidence>
<evidence type="ECO:0000256" key="8">
    <source>
        <dbReference type="ARBA" id="ARBA00022857"/>
    </source>
</evidence>
<evidence type="ECO:0000256" key="15">
    <source>
        <dbReference type="ARBA" id="ARBA00048238"/>
    </source>
</evidence>
<proteinExistence type="inferred from homology"/>
<evidence type="ECO:0000256" key="3">
    <source>
        <dbReference type="ARBA" id="ARBA00006001"/>
    </source>
</evidence>
<comment type="function">
    <text evidence="18">Catalyzes the epimerization of the S- and R-forms of NAD(P)HX, a damaged form of NAD(P)H that is a result of enzymatic or heat-dependent hydration. This is a prerequisite for the S-specific NAD(P)H-hydrate dehydratase to allow the repair of both epimers of NAD(P)HX.</text>
</comment>
<evidence type="ECO:0000256" key="16">
    <source>
        <dbReference type="ARBA" id="ARBA00049209"/>
    </source>
</evidence>
<comment type="catalytic activity">
    <reaction evidence="2 18 19">
        <text>(6R)-NADPHX = (6S)-NADPHX</text>
        <dbReference type="Rhea" id="RHEA:32227"/>
        <dbReference type="ChEBI" id="CHEBI:64076"/>
        <dbReference type="ChEBI" id="CHEBI:64077"/>
        <dbReference type="EC" id="5.1.99.6"/>
    </reaction>
</comment>